<proteinExistence type="predicted"/>
<sequence length="356" mass="41517">MQVMVKTLALTSLIILVMLVMVKLKIGTIISNSFIVQSDIVGGYGCQSTDEYLNRRFFILKNNTSSYDVCENGDEETDAKESSTEISHPGRTRRLVQVYSMEDFVWCLDSLSLKRKRRPMHIAFMGDSTVRQHFISFQRWVPDYDRKIGSQSTVFAQYPFHEDRNLTSPVLDNLIVSFHWRNLIKEDLIADFKRWASTSDHNHAPDFILMGVTAHHIVTNNVTKSLQEYERLFVENFLPFINQSLTLHPQQKIVWLLQNPTIEYASPSADRKVRIIDPDKIVQYNSVIRRIFRGTRVVIWDALGALVEEYLRACFLGNFHRKDKTRYTDCQDFIHPGYRALFISTQHIINHICNEY</sequence>
<gene>
    <name evidence="1" type="ORF">GHT06_022806</name>
</gene>
<reference evidence="1 2" key="1">
    <citation type="submission" date="2022-05" db="EMBL/GenBank/DDBJ databases">
        <title>A multi-omics perspective on studying reproductive biology in Daphnia sinensis.</title>
        <authorList>
            <person name="Jia J."/>
        </authorList>
    </citation>
    <scope>NUCLEOTIDE SEQUENCE [LARGE SCALE GENOMIC DNA]</scope>
    <source>
        <strain evidence="1 2">WSL</strain>
    </source>
</reference>
<evidence type="ECO:0000313" key="1">
    <source>
        <dbReference type="EMBL" id="KAI9552440.1"/>
    </source>
</evidence>
<evidence type="ECO:0000313" key="2">
    <source>
        <dbReference type="Proteomes" id="UP000820818"/>
    </source>
</evidence>
<accession>A0AAD5KZB9</accession>
<comment type="caution">
    <text evidence="1">The sequence shown here is derived from an EMBL/GenBank/DDBJ whole genome shotgun (WGS) entry which is preliminary data.</text>
</comment>
<keyword evidence="2" id="KW-1185">Reference proteome</keyword>
<organism evidence="1 2">
    <name type="scientific">Daphnia sinensis</name>
    <dbReference type="NCBI Taxonomy" id="1820382"/>
    <lineage>
        <taxon>Eukaryota</taxon>
        <taxon>Metazoa</taxon>
        <taxon>Ecdysozoa</taxon>
        <taxon>Arthropoda</taxon>
        <taxon>Crustacea</taxon>
        <taxon>Branchiopoda</taxon>
        <taxon>Diplostraca</taxon>
        <taxon>Cladocera</taxon>
        <taxon>Anomopoda</taxon>
        <taxon>Daphniidae</taxon>
        <taxon>Daphnia</taxon>
        <taxon>Daphnia similis group</taxon>
    </lineage>
</organism>
<dbReference type="Proteomes" id="UP000820818">
    <property type="component" value="Linkage Group LG10"/>
</dbReference>
<dbReference type="SUPFAM" id="SSF52266">
    <property type="entry name" value="SGNH hydrolase"/>
    <property type="match status" value="1"/>
</dbReference>
<dbReference type="EMBL" id="WJBH02000010">
    <property type="protein sequence ID" value="KAI9552440.1"/>
    <property type="molecule type" value="Genomic_DNA"/>
</dbReference>
<dbReference type="InterPro" id="IPR036514">
    <property type="entry name" value="SGNH_hydro_sf"/>
</dbReference>
<protein>
    <submittedName>
        <fullName evidence="1">Uncharacterized protein</fullName>
    </submittedName>
</protein>
<dbReference type="AlphaFoldDB" id="A0AAD5KZB9"/>
<name>A0AAD5KZB9_9CRUS</name>
<dbReference type="Gene3D" id="3.40.50.1110">
    <property type="entry name" value="SGNH hydrolase"/>
    <property type="match status" value="1"/>
</dbReference>